<dbReference type="GO" id="GO:0005759">
    <property type="term" value="C:mitochondrial matrix"/>
    <property type="evidence" value="ECO:0007669"/>
    <property type="project" value="TreeGrafter"/>
</dbReference>
<accession>A0A6A6JD39</accession>
<evidence type="ECO:0000313" key="3">
    <source>
        <dbReference type="Proteomes" id="UP000800097"/>
    </source>
</evidence>
<sequence>MAAPSRTHLLSLYRHLLRELPVRQPSTTTTTAQTPARSRLSSPSALQTRIRAAFASQLAQPAQNDTQTQNQNQTQKHSQNQNQRQRQSSHAALAQAQLAEQFVKYVAAQRQYVTLVERYNPGLGMSEEDRVRLTARRVGMDMPEEWYGKK</sequence>
<gene>
    <name evidence="2" type="ORF">EI97DRAFT_435456</name>
</gene>
<dbReference type="GO" id="GO:0033615">
    <property type="term" value="P:mitochondrial proton-transporting ATP synthase complex assembly"/>
    <property type="evidence" value="ECO:0007669"/>
    <property type="project" value="InterPro"/>
</dbReference>
<dbReference type="OrthoDB" id="15893at2759"/>
<feature type="region of interest" description="Disordered" evidence="1">
    <location>
        <begin position="21"/>
        <end position="92"/>
    </location>
</feature>
<proteinExistence type="predicted"/>
<feature type="compositionally biased region" description="Low complexity" evidence="1">
    <location>
        <begin position="63"/>
        <end position="92"/>
    </location>
</feature>
<keyword evidence="3" id="KW-1185">Reference proteome</keyword>
<feature type="compositionally biased region" description="Low complexity" evidence="1">
    <location>
        <begin position="23"/>
        <end position="38"/>
    </location>
</feature>
<organism evidence="2 3">
    <name type="scientific">Westerdykella ornata</name>
    <dbReference type="NCBI Taxonomy" id="318751"/>
    <lineage>
        <taxon>Eukaryota</taxon>
        <taxon>Fungi</taxon>
        <taxon>Dikarya</taxon>
        <taxon>Ascomycota</taxon>
        <taxon>Pezizomycotina</taxon>
        <taxon>Dothideomycetes</taxon>
        <taxon>Pleosporomycetidae</taxon>
        <taxon>Pleosporales</taxon>
        <taxon>Sporormiaceae</taxon>
        <taxon>Westerdykella</taxon>
    </lineage>
</organism>
<dbReference type="InterPro" id="IPR039196">
    <property type="entry name" value="Fmc1"/>
</dbReference>
<dbReference type="Pfam" id="PF13233">
    <property type="entry name" value="Complex1_LYR_2"/>
    <property type="match status" value="1"/>
</dbReference>
<evidence type="ECO:0008006" key="4">
    <source>
        <dbReference type="Google" id="ProtNLM"/>
    </source>
</evidence>
<dbReference type="GeneID" id="54552043"/>
<reference evidence="2" key="1">
    <citation type="journal article" date="2020" name="Stud. Mycol.">
        <title>101 Dothideomycetes genomes: a test case for predicting lifestyles and emergence of pathogens.</title>
        <authorList>
            <person name="Haridas S."/>
            <person name="Albert R."/>
            <person name="Binder M."/>
            <person name="Bloem J."/>
            <person name="Labutti K."/>
            <person name="Salamov A."/>
            <person name="Andreopoulos B."/>
            <person name="Baker S."/>
            <person name="Barry K."/>
            <person name="Bills G."/>
            <person name="Bluhm B."/>
            <person name="Cannon C."/>
            <person name="Castanera R."/>
            <person name="Culley D."/>
            <person name="Daum C."/>
            <person name="Ezra D."/>
            <person name="Gonzalez J."/>
            <person name="Henrissat B."/>
            <person name="Kuo A."/>
            <person name="Liang C."/>
            <person name="Lipzen A."/>
            <person name="Lutzoni F."/>
            <person name="Magnuson J."/>
            <person name="Mondo S."/>
            <person name="Nolan M."/>
            <person name="Ohm R."/>
            <person name="Pangilinan J."/>
            <person name="Park H.-J."/>
            <person name="Ramirez L."/>
            <person name="Alfaro M."/>
            <person name="Sun H."/>
            <person name="Tritt A."/>
            <person name="Yoshinaga Y."/>
            <person name="Zwiers L.-H."/>
            <person name="Turgeon B."/>
            <person name="Goodwin S."/>
            <person name="Spatafora J."/>
            <person name="Crous P."/>
            <person name="Grigoriev I."/>
        </authorList>
    </citation>
    <scope>NUCLEOTIDE SEQUENCE</scope>
    <source>
        <strain evidence="2">CBS 379.55</strain>
    </source>
</reference>
<dbReference type="PANTHER" id="PTHR28015:SF1">
    <property type="entry name" value="ATP SYNTHASE ASSEMBLY FACTOR FMC1, MITOCHONDRIAL"/>
    <property type="match status" value="1"/>
</dbReference>
<protein>
    <recommendedName>
        <fullName evidence="4">ATP synthase assembly factor FMC1, mitochondrial</fullName>
    </recommendedName>
</protein>
<name>A0A6A6JD39_WESOR</name>
<evidence type="ECO:0000256" key="1">
    <source>
        <dbReference type="SAM" id="MobiDB-lite"/>
    </source>
</evidence>
<dbReference type="AlphaFoldDB" id="A0A6A6JD39"/>
<dbReference type="EMBL" id="ML986505">
    <property type="protein sequence ID" value="KAF2274093.1"/>
    <property type="molecule type" value="Genomic_DNA"/>
</dbReference>
<evidence type="ECO:0000313" key="2">
    <source>
        <dbReference type="EMBL" id="KAF2274093.1"/>
    </source>
</evidence>
<dbReference type="PANTHER" id="PTHR28015">
    <property type="entry name" value="ATP SYNTHASE ASSEMBLY FACTOR FMC1, MITOCHONDRIAL"/>
    <property type="match status" value="1"/>
</dbReference>
<dbReference type="RefSeq" id="XP_033651632.1">
    <property type="nucleotide sequence ID" value="XM_033798868.1"/>
</dbReference>
<dbReference type="Proteomes" id="UP000800097">
    <property type="component" value="Unassembled WGS sequence"/>
</dbReference>